<evidence type="ECO:0000313" key="2">
    <source>
        <dbReference type="Proteomes" id="UP000315496"/>
    </source>
</evidence>
<dbReference type="AlphaFoldDB" id="A0A4Z1STL8"/>
<protein>
    <submittedName>
        <fullName evidence="1">Uncharacterized protein</fullName>
    </submittedName>
</protein>
<evidence type="ECO:0000313" key="1">
    <source>
        <dbReference type="EMBL" id="TNJ28335.1"/>
    </source>
</evidence>
<dbReference type="VEuPathDB" id="GiardiaDB:GMRT_14126"/>
<keyword evidence="2" id="KW-1185">Reference proteome</keyword>
<proteinExistence type="predicted"/>
<reference evidence="1 2" key="1">
    <citation type="submission" date="2019-05" db="EMBL/GenBank/DDBJ databases">
        <title>The compact genome of Giardia muris reveals important steps in the evolution of intestinal protozoan parasites.</title>
        <authorList>
            <person name="Xu F."/>
            <person name="Jimenez-Gonzalez A."/>
            <person name="Einarsson E."/>
            <person name="Astvaldsson A."/>
            <person name="Peirasmaki D."/>
            <person name="Eckmann L."/>
            <person name="Andersson J.O."/>
            <person name="Svard S.G."/>
            <person name="Jerlstrom-Hultqvist J."/>
        </authorList>
    </citation>
    <scope>NUCLEOTIDE SEQUENCE [LARGE SCALE GENOMIC DNA]</scope>
    <source>
        <strain evidence="1 2">Roberts-Thomson</strain>
    </source>
</reference>
<gene>
    <name evidence="1" type="ORF">GMRT_14126</name>
</gene>
<organism evidence="1 2">
    <name type="scientific">Giardia muris</name>
    <dbReference type="NCBI Taxonomy" id="5742"/>
    <lineage>
        <taxon>Eukaryota</taxon>
        <taxon>Metamonada</taxon>
        <taxon>Diplomonadida</taxon>
        <taxon>Hexamitidae</taxon>
        <taxon>Giardiinae</taxon>
        <taxon>Giardia</taxon>
    </lineage>
</organism>
<name>A0A4Z1STL8_GIAMU</name>
<dbReference type="EMBL" id="VDLU01000002">
    <property type="protein sequence ID" value="TNJ28335.1"/>
    <property type="molecule type" value="Genomic_DNA"/>
</dbReference>
<comment type="caution">
    <text evidence="1">The sequence shown here is derived from an EMBL/GenBank/DDBJ whole genome shotgun (WGS) entry which is preliminary data.</text>
</comment>
<dbReference type="Proteomes" id="UP000315496">
    <property type="component" value="Chromosome 2"/>
</dbReference>
<accession>A0A4Z1STL8</accession>
<sequence length="632" mass="71573">MSSPEISSHTLWNEFRECDGPSSASEELTSIGRVSTPIESSYSPDCSHDSFGPNKMVIATIEELPRPIITASKPLIRFWLATRDGRLLVDSSDACPLTEEERLALYLFMDLILERQRTQALQWAGSTGSYYFKRFTIGTSTPLYAFLYSQKPYPCAEQLCDLILNVVRRLIGPIDLYPGPLDHLITFPGGSVTEVIYALIALIHDEPGYLTIFPPSVLSVSSESFRLGSLYLTPEADINTYLQQRLECGQGRAGEMSLIVAQCTYLFCYLNDQVLGMFGATVDTPMMLVQPADYVLALLHTRMTLPDVVYINSSGRAMAAILHRQRIDTPDDHALGDYGYDPSLTVCYITIFADELGRLLGELYGDSIKDYAISVRRTVEEHLFPIAEHTLRRIYHMFATSLLQPTHSLSLQYLRTSSPGALNLLLMDFQGGVTLMPTHAFLLHEVRMRMKEEEGSVIFERLKTSLDALYQDVGHLIGNCMQTFSNGYRFHHHREKGRLYIFWLSFVHIASDEMFSEAPLGTSRSGAVEMSPSVCEESQLLPRMEYDGVHFLATRIPGQRIIDLLRRPTRGEVSRIRQYCMERWHPNPVYRQARLVAMAGSYTEDVSLEQGLHYLAWHAAAMLRQRYRSGYD</sequence>